<accession>A0A1G2IFK8</accession>
<proteinExistence type="predicted"/>
<dbReference type="AlphaFoldDB" id="A0A1G2IFK8"/>
<organism evidence="1 2">
    <name type="scientific">Candidatus Staskawiczbacteria bacterium RIFCSPLOWO2_01_FULL_38_12b</name>
    <dbReference type="NCBI Taxonomy" id="1802214"/>
    <lineage>
        <taxon>Bacteria</taxon>
        <taxon>Candidatus Staskawicziibacteriota</taxon>
    </lineage>
</organism>
<protein>
    <submittedName>
        <fullName evidence="1">Uncharacterized protein</fullName>
    </submittedName>
</protein>
<reference evidence="1 2" key="1">
    <citation type="journal article" date="2016" name="Nat. Commun.">
        <title>Thousands of microbial genomes shed light on interconnected biogeochemical processes in an aquifer system.</title>
        <authorList>
            <person name="Anantharaman K."/>
            <person name="Brown C.T."/>
            <person name="Hug L.A."/>
            <person name="Sharon I."/>
            <person name="Castelle C.J."/>
            <person name="Probst A.J."/>
            <person name="Thomas B.C."/>
            <person name="Singh A."/>
            <person name="Wilkins M.J."/>
            <person name="Karaoz U."/>
            <person name="Brodie E.L."/>
            <person name="Williams K.H."/>
            <person name="Hubbard S.S."/>
            <person name="Banfield J.F."/>
        </authorList>
    </citation>
    <scope>NUCLEOTIDE SEQUENCE [LARGE SCALE GENOMIC DNA]</scope>
</reference>
<name>A0A1G2IFK8_9BACT</name>
<sequence length="92" mass="10127">MSKKTCVGCLLEVEDGINSLGIGTICESCKISSEIIPQQIFSEEIKCPNCKGKTNLIGAFKKGGYALLYFDCPNPNCHDRRMTIRLVSVLLK</sequence>
<evidence type="ECO:0000313" key="1">
    <source>
        <dbReference type="EMBL" id="OGZ73549.1"/>
    </source>
</evidence>
<gene>
    <name evidence="1" type="ORF">A2908_00390</name>
</gene>
<dbReference type="EMBL" id="MHPA01000010">
    <property type="protein sequence ID" value="OGZ73549.1"/>
    <property type="molecule type" value="Genomic_DNA"/>
</dbReference>
<comment type="caution">
    <text evidence="1">The sequence shown here is derived from an EMBL/GenBank/DDBJ whole genome shotgun (WGS) entry which is preliminary data.</text>
</comment>
<evidence type="ECO:0000313" key="2">
    <source>
        <dbReference type="Proteomes" id="UP000176774"/>
    </source>
</evidence>
<dbReference type="Proteomes" id="UP000176774">
    <property type="component" value="Unassembled WGS sequence"/>
</dbReference>